<dbReference type="Gene3D" id="3.40.50.410">
    <property type="entry name" value="von Willebrand factor, type A domain"/>
    <property type="match status" value="1"/>
</dbReference>
<gene>
    <name evidence="2" type="ORF">BCL74_2820</name>
</gene>
<dbReference type="Proteomes" id="UP000277424">
    <property type="component" value="Unassembled WGS sequence"/>
</dbReference>
<evidence type="ECO:0000313" key="3">
    <source>
        <dbReference type="Proteomes" id="UP000277424"/>
    </source>
</evidence>
<evidence type="ECO:0000313" key="2">
    <source>
        <dbReference type="EMBL" id="RKQ68342.1"/>
    </source>
</evidence>
<protein>
    <submittedName>
        <fullName evidence="2">Uncharacterized protein DUF1194</fullName>
    </submittedName>
</protein>
<feature type="chain" id="PRO_5019231445" evidence="1">
    <location>
        <begin position="31"/>
        <end position="249"/>
    </location>
</feature>
<dbReference type="InterPro" id="IPR006311">
    <property type="entry name" value="TAT_signal"/>
</dbReference>
<name>A0A420WBN7_9PROT</name>
<dbReference type="InterPro" id="IPR036465">
    <property type="entry name" value="vWFA_dom_sf"/>
</dbReference>
<dbReference type="InterPro" id="IPR010607">
    <property type="entry name" value="DUF1194"/>
</dbReference>
<dbReference type="Pfam" id="PF06707">
    <property type="entry name" value="DUF1194"/>
    <property type="match status" value="1"/>
</dbReference>
<sequence length="249" mass="26643">MIRFARRTFLALLALICLLAAPPAITPARADNLDLLLVLAADGSGSIDEDEFKLQREGYAAAISDPRVVQAIQSGYGGAIAVALIEWGAPTSQHIIVEWTVIRDQASADGFAAAILAAPRKAFGYNSISNAIAYSATLMRESGLKAPRKVIDVSGDGPQIGGMPLERIRNEAIDEDITINALAINNKDGMLRGPGGMPLDEHYRRDVIGGFGAFVEVAENRADLNRALLKKLIREIADARPTGRALAER</sequence>
<dbReference type="SUPFAM" id="SSF53300">
    <property type="entry name" value="vWA-like"/>
    <property type="match status" value="1"/>
</dbReference>
<dbReference type="PROSITE" id="PS51318">
    <property type="entry name" value="TAT"/>
    <property type="match status" value="1"/>
</dbReference>
<dbReference type="AlphaFoldDB" id="A0A420WBN7"/>
<dbReference type="RefSeq" id="WP_121220940.1">
    <property type="nucleotide sequence ID" value="NZ_RBIG01000003.1"/>
</dbReference>
<accession>A0A420WBN7</accession>
<proteinExistence type="predicted"/>
<organism evidence="2 3">
    <name type="scientific">Oceanibaculum indicum</name>
    <dbReference type="NCBI Taxonomy" id="526216"/>
    <lineage>
        <taxon>Bacteria</taxon>
        <taxon>Pseudomonadati</taxon>
        <taxon>Pseudomonadota</taxon>
        <taxon>Alphaproteobacteria</taxon>
        <taxon>Rhodospirillales</taxon>
        <taxon>Oceanibaculaceae</taxon>
        <taxon>Oceanibaculum</taxon>
    </lineage>
</organism>
<keyword evidence="1" id="KW-0732">Signal</keyword>
<comment type="caution">
    <text evidence="2">The sequence shown here is derived from an EMBL/GenBank/DDBJ whole genome shotgun (WGS) entry which is preliminary data.</text>
</comment>
<dbReference type="EMBL" id="RBIG01000003">
    <property type="protein sequence ID" value="RKQ68342.1"/>
    <property type="molecule type" value="Genomic_DNA"/>
</dbReference>
<feature type="signal peptide" evidence="1">
    <location>
        <begin position="1"/>
        <end position="30"/>
    </location>
</feature>
<dbReference type="OrthoDB" id="9792179at2"/>
<evidence type="ECO:0000256" key="1">
    <source>
        <dbReference type="SAM" id="SignalP"/>
    </source>
</evidence>
<reference evidence="2 3" key="1">
    <citation type="submission" date="2018-10" db="EMBL/GenBank/DDBJ databases">
        <title>Comparative analysis of microorganisms from saline springs in Andes Mountain Range, Colombia.</title>
        <authorList>
            <person name="Rubin E."/>
        </authorList>
    </citation>
    <scope>NUCLEOTIDE SEQUENCE [LARGE SCALE GENOMIC DNA]</scope>
    <source>
        <strain evidence="2 3">USBA 36</strain>
    </source>
</reference>